<proteinExistence type="predicted"/>
<dbReference type="EMBL" id="AOGX02000013">
    <property type="protein sequence ID" value="EOQ90181.1"/>
    <property type="molecule type" value="Genomic_DNA"/>
</dbReference>
<protein>
    <submittedName>
        <fullName evidence="1">Uncharacterized protein</fullName>
    </submittedName>
</protein>
<comment type="caution">
    <text evidence="1">The sequence shown here is derived from an EMBL/GenBank/DDBJ whole genome shotgun (WGS) entry which is preliminary data.</text>
</comment>
<organism evidence="1 2">
    <name type="scientific">Leptospira yanagawae serovar Saopaulo str. Sao Paulo = ATCC 700523</name>
    <dbReference type="NCBI Taxonomy" id="1249483"/>
    <lineage>
        <taxon>Bacteria</taxon>
        <taxon>Pseudomonadati</taxon>
        <taxon>Spirochaetota</taxon>
        <taxon>Spirochaetia</taxon>
        <taxon>Leptospirales</taxon>
        <taxon>Leptospiraceae</taxon>
        <taxon>Leptospira</taxon>
    </lineage>
</organism>
<dbReference type="AlphaFoldDB" id="A0A5E8HFD5"/>
<gene>
    <name evidence="1" type="ORF">LEP1GSC202_0614</name>
</gene>
<reference evidence="1 2" key="1">
    <citation type="submission" date="2013-04" db="EMBL/GenBank/DDBJ databases">
        <authorList>
            <person name="Harkins D.M."/>
            <person name="Durkin A.S."/>
            <person name="Brinkac L.M."/>
            <person name="Haft D.H."/>
            <person name="Selengut J.D."/>
            <person name="Sanka R."/>
            <person name="DePew J."/>
            <person name="Purushe J."/>
            <person name="Hartskeerl R.A."/>
            <person name="Ahmed A."/>
            <person name="van der Linden H."/>
            <person name="Goris M.G.A."/>
            <person name="Vinetz J.M."/>
            <person name="Sutton G.G."/>
            <person name="Nierman W.C."/>
            <person name="Fouts D.E."/>
        </authorList>
    </citation>
    <scope>NUCLEOTIDE SEQUENCE [LARGE SCALE GENOMIC DNA]</scope>
    <source>
        <strain evidence="1 2">Sao Paulo</strain>
    </source>
</reference>
<name>A0A5E8HFD5_9LEPT</name>
<evidence type="ECO:0000313" key="2">
    <source>
        <dbReference type="Proteomes" id="UP000013996"/>
    </source>
</evidence>
<dbReference type="Proteomes" id="UP000013996">
    <property type="component" value="Unassembled WGS sequence"/>
</dbReference>
<evidence type="ECO:0000313" key="1">
    <source>
        <dbReference type="EMBL" id="EOQ90181.1"/>
    </source>
</evidence>
<accession>A0A5E8HFD5</accession>
<sequence length="38" mass="4257">MELHHTIQLVSDLISEIIFMTVSFTLHGSVLQTKGMAK</sequence>